<dbReference type="PANTHER" id="PTHR24320">
    <property type="entry name" value="RETINOL DEHYDROGENASE"/>
    <property type="match status" value="1"/>
</dbReference>
<comment type="caution">
    <text evidence="3">The sequence shown here is derived from an EMBL/GenBank/DDBJ whole genome shotgun (WGS) entry which is preliminary data.</text>
</comment>
<comment type="similarity">
    <text evidence="1">Belongs to the short-chain dehydrogenases/reductases (SDR) family.</text>
</comment>
<dbReference type="Pfam" id="PF00106">
    <property type="entry name" value="adh_short"/>
    <property type="match status" value="1"/>
</dbReference>
<dbReference type="Proteomes" id="UP001520140">
    <property type="component" value="Unassembled WGS sequence"/>
</dbReference>
<dbReference type="PANTHER" id="PTHR24320:SF148">
    <property type="entry name" value="NAD(P)-BINDING ROSSMANN-FOLD SUPERFAMILY PROTEIN"/>
    <property type="match status" value="1"/>
</dbReference>
<dbReference type="InterPro" id="IPR036291">
    <property type="entry name" value="NAD(P)-bd_dom_sf"/>
</dbReference>
<dbReference type="RefSeq" id="WP_068103143.1">
    <property type="nucleotide sequence ID" value="NZ_JABUKE010000024.1"/>
</dbReference>
<dbReference type="InterPro" id="IPR002347">
    <property type="entry name" value="SDR_fam"/>
</dbReference>
<evidence type="ECO:0000256" key="1">
    <source>
        <dbReference type="ARBA" id="ARBA00006484"/>
    </source>
</evidence>
<evidence type="ECO:0000313" key="3">
    <source>
        <dbReference type="EMBL" id="MBY6322664.1"/>
    </source>
</evidence>
<gene>
    <name evidence="3" type="ORF">HQ605_17730</name>
</gene>
<keyword evidence="2" id="KW-0560">Oxidoreductase</keyword>
<keyword evidence="4" id="KW-1185">Reference proteome</keyword>
<organism evidence="3 4">
    <name type="scientific">Rhodococcoides kroppenstedtii</name>
    <dbReference type="NCBI Taxonomy" id="293050"/>
    <lineage>
        <taxon>Bacteria</taxon>
        <taxon>Bacillati</taxon>
        <taxon>Actinomycetota</taxon>
        <taxon>Actinomycetes</taxon>
        <taxon>Mycobacteriales</taxon>
        <taxon>Nocardiaceae</taxon>
        <taxon>Rhodococcoides</taxon>
    </lineage>
</organism>
<dbReference type="InterPro" id="IPR020904">
    <property type="entry name" value="Sc_DH/Rdtase_CS"/>
</dbReference>
<dbReference type="NCBIfam" id="NF004513">
    <property type="entry name" value="PRK05854.1"/>
    <property type="match status" value="1"/>
</dbReference>
<dbReference type="EMBL" id="JABUKG010000023">
    <property type="protein sequence ID" value="MBY6322664.1"/>
    <property type="molecule type" value="Genomic_DNA"/>
</dbReference>
<dbReference type="SUPFAM" id="SSF51735">
    <property type="entry name" value="NAD(P)-binding Rossmann-fold domains"/>
    <property type="match status" value="1"/>
</dbReference>
<sequence>MNRTPDITVPPLAGTRAVVTGGSDGVGLVIARRLAAAGADVVLPVRNPDKGAAALTTIHEAHPAASVSLRTLDLSSLESVAAFTRTMRDEGDPIGILVDNAGVMTPPTRQTTADGFEMQFGTNHLGHVAVVDGLLPLLQAGRARVVHQISIAARSGEIARDDLQGERSYDGMRAYAQSKIAMGLFGLELGRVAAQRGWGITSHLAHPGVAPTSLLAARPELDRSSETVARRVIGVLSRRGILVGTAETAALPALVAATAPDVESGSFHGPRGLGHVGGRPGPQQLYAPLRDDAEARWVWTTSVDLIGAERLGLAAS</sequence>
<reference evidence="3 4" key="1">
    <citation type="submission" date="2020-06" db="EMBL/GenBank/DDBJ databases">
        <title>Taxonomy, biology and ecology of Rhodococcus bacteria occurring in California pistachio and other woody hosts as revealed by genome sequence analyses.</title>
        <authorList>
            <person name="Gai Y."/>
            <person name="Riely B."/>
        </authorList>
    </citation>
    <scope>NUCLEOTIDE SEQUENCE [LARGE SCALE GENOMIC DNA]</scope>
    <source>
        <strain evidence="3 4">BP-284</strain>
    </source>
</reference>
<dbReference type="Gene3D" id="3.40.50.720">
    <property type="entry name" value="NAD(P)-binding Rossmann-like Domain"/>
    <property type="match status" value="1"/>
</dbReference>
<name>A0ABS7NX91_9NOCA</name>
<accession>A0ABS7NX91</accession>
<dbReference type="PRINTS" id="PR00081">
    <property type="entry name" value="GDHRDH"/>
</dbReference>
<evidence type="ECO:0000256" key="2">
    <source>
        <dbReference type="ARBA" id="ARBA00023002"/>
    </source>
</evidence>
<dbReference type="PROSITE" id="PS00061">
    <property type="entry name" value="ADH_SHORT"/>
    <property type="match status" value="1"/>
</dbReference>
<evidence type="ECO:0000313" key="4">
    <source>
        <dbReference type="Proteomes" id="UP001520140"/>
    </source>
</evidence>
<proteinExistence type="inferred from homology"/>
<protein>
    <submittedName>
        <fullName evidence="3">SDR family oxidoreductase</fullName>
    </submittedName>
</protein>